<dbReference type="PROSITE" id="PS50850">
    <property type="entry name" value="MFS"/>
    <property type="match status" value="1"/>
</dbReference>
<feature type="transmembrane region" description="Helical" evidence="5">
    <location>
        <begin position="270"/>
        <end position="291"/>
    </location>
</feature>
<feature type="transmembrane region" description="Helical" evidence="5">
    <location>
        <begin position="303"/>
        <end position="321"/>
    </location>
</feature>
<organism evidence="7 8">
    <name type="scientific">Coniophora puteana (strain RWD-64-598)</name>
    <name type="common">Brown rot fungus</name>
    <dbReference type="NCBI Taxonomy" id="741705"/>
    <lineage>
        <taxon>Eukaryota</taxon>
        <taxon>Fungi</taxon>
        <taxon>Dikarya</taxon>
        <taxon>Basidiomycota</taxon>
        <taxon>Agaricomycotina</taxon>
        <taxon>Agaricomycetes</taxon>
        <taxon>Agaricomycetidae</taxon>
        <taxon>Boletales</taxon>
        <taxon>Coniophorineae</taxon>
        <taxon>Coniophoraceae</taxon>
        <taxon>Coniophora</taxon>
    </lineage>
</organism>
<evidence type="ECO:0000256" key="1">
    <source>
        <dbReference type="ARBA" id="ARBA00004141"/>
    </source>
</evidence>
<feature type="transmembrane region" description="Helical" evidence="5">
    <location>
        <begin position="467"/>
        <end position="493"/>
    </location>
</feature>
<dbReference type="PANTHER" id="PTHR23501">
    <property type="entry name" value="MAJOR FACILITATOR SUPERFAMILY"/>
    <property type="match status" value="1"/>
</dbReference>
<sequence>MDHQGKENSSATVCASALDTERAPSLATDKDGQASAKKLEATRNAFTHRSRWSLFIGLGLVAYANSLDISTTDTFLTFATSSLGAHSLLSAVTVAQLIVVAVGQPVIAKVADVSSRGIALFAALFFYVIGYVIIATAPNIGALAGGTLINAINFAVLLQIIIADITSLKWRGFVSSLTAAPTIINSFVGSNVTTAVIEHSSWRWGYGMFAIITPAATIPLLLTLFWAERRAKKLVRQNEDVIPQAHSSTSSPKTSWLERWKDVVHVGQQIDVIGLVLFGAAISLILLPLTLNQTSAERWRSGDIITMLVLGVVCLIAFAWWDIRKASWPLIPKRCITNRSVVCAALIGFFDFLTLSLTSTYLYSFILIAKPWSLIDATYFMKTRLLSLSVFLVLAGLFMRVVRRYKLMMIAGVVIRLVGLGMMIRFGKSNGSDVGLVWTQILQGMGPGLFATSSQVAAQASVSHKNVAMVTAVVLLLGNVGGAVGSAMAGAIWSNTIPANLEKYLPNLSDAERERLYASITSVMKYPRGNPIREGVILAYDDTMKQLIIIATVLSAVPLFLAIVMPEWELDDQQNAVENVQAEVTDHEGELEKSSVVDSKA</sequence>
<evidence type="ECO:0000259" key="6">
    <source>
        <dbReference type="PROSITE" id="PS50850"/>
    </source>
</evidence>
<keyword evidence="3 5" id="KW-1133">Transmembrane helix</keyword>
<dbReference type="GeneID" id="19201059"/>
<dbReference type="OrthoDB" id="2241241at2759"/>
<dbReference type="InterPro" id="IPR036259">
    <property type="entry name" value="MFS_trans_sf"/>
</dbReference>
<evidence type="ECO:0000256" key="2">
    <source>
        <dbReference type="ARBA" id="ARBA00022692"/>
    </source>
</evidence>
<feature type="transmembrane region" description="Helical" evidence="5">
    <location>
        <begin position="115"/>
        <end position="134"/>
    </location>
</feature>
<dbReference type="InterPro" id="IPR020846">
    <property type="entry name" value="MFS_dom"/>
</dbReference>
<feature type="transmembrane region" description="Helical" evidence="5">
    <location>
        <begin position="407"/>
        <end position="426"/>
    </location>
</feature>
<dbReference type="InterPro" id="IPR011701">
    <property type="entry name" value="MFS"/>
</dbReference>
<dbReference type="PANTHER" id="PTHR23501:SF87">
    <property type="entry name" value="SIDEROPHORE IRON TRANSPORTER 2"/>
    <property type="match status" value="1"/>
</dbReference>
<dbReference type="GO" id="GO:0022857">
    <property type="term" value="F:transmembrane transporter activity"/>
    <property type="evidence" value="ECO:0007669"/>
    <property type="project" value="InterPro"/>
</dbReference>
<proteinExistence type="predicted"/>
<evidence type="ECO:0000256" key="4">
    <source>
        <dbReference type="ARBA" id="ARBA00023136"/>
    </source>
</evidence>
<reference evidence="8" key="1">
    <citation type="journal article" date="2012" name="Science">
        <title>The Paleozoic origin of enzymatic lignin decomposition reconstructed from 31 fungal genomes.</title>
        <authorList>
            <person name="Floudas D."/>
            <person name="Binder M."/>
            <person name="Riley R."/>
            <person name="Barry K."/>
            <person name="Blanchette R.A."/>
            <person name="Henrissat B."/>
            <person name="Martinez A.T."/>
            <person name="Otillar R."/>
            <person name="Spatafora J.W."/>
            <person name="Yadav J.S."/>
            <person name="Aerts A."/>
            <person name="Benoit I."/>
            <person name="Boyd A."/>
            <person name="Carlson A."/>
            <person name="Copeland A."/>
            <person name="Coutinho P.M."/>
            <person name="de Vries R.P."/>
            <person name="Ferreira P."/>
            <person name="Findley K."/>
            <person name="Foster B."/>
            <person name="Gaskell J."/>
            <person name="Glotzer D."/>
            <person name="Gorecki P."/>
            <person name="Heitman J."/>
            <person name="Hesse C."/>
            <person name="Hori C."/>
            <person name="Igarashi K."/>
            <person name="Jurgens J.A."/>
            <person name="Kallen N."/>
            <person name="Kersten P."/>
            <person name="Kohler A."/>
            <person name="Kuees U."/>
            <person name="Kumar T.K.A."/>
            <person name="Kuo A."/>
            <person name="LaButti K."/>
            <person name="Larrondo L.F."/>
            <person name="Lindquist E."/>
            <person name="Ling A."/>
            <person name="Lombard V."/>
            <person name="Lucas S."/>
            <person name="Lundell T."/>
            <person name="Martin R."/>
            <person name="McLaughlin D.J."/>
            <person name="Morgenstern I."/>
            <person name="Morin E."/>
            <person name="Murat C."/>
            <person name="Nagy L.G."/>
            <person name="Nolan M."/>
            <person name="Ohm R.A."/>
            <person name="Patyshakuliyeva A."/>
            <person name="Rokas A."/>
            <person name="Ruiz-Duenas F.J."/>
            <person name="Sabat G."/>
            <person name="Salamov A."/>
            <person name="Samejima M."/>
            <person name="Schmutz J."/>
            <person name="Slot J.C."/>
            <person name="St John F."/>
            <person name="Stenlid J."/>
            <person name="Sun H."/>
            <person name="Sun S."/>
            <person name="Syed K."/>
            <person name="Tsang A."/>
            <person name="Wiebenga A."/>
            <person name="Young D."/>
            <person name="Pisabarro A."/>
            <person name="Eastwood D.C."/>
            <person name="Martin F."/>
            <person name="Cullen D."/>
            <person name="Grigoriev I.V."/>
            <person name="Hibbett D.S."/>
        </authorList>
    </citation>
    <scope>NUCLEOTIDE SEQUENCE [LARGE SCALE GENOMIC DNA]</scope>
    <source>
        <strain evidence="8">RWD-64-598 SS2</strain>
    </source>
</reference>
<feature type="transmembrane region" description="Helical" evidence="5">
    <location>
        <begin position="83"/>
        <end position="103"/>
    </location>
</feature>
<evidence type="ECO:0000256" key="3">
    <source>
        <dbReference type="ARBA" id="ARBA00022989"/>
    </source>
</evidence>
<keyword evidence="4 5" id="KW-0472">Membrane</keyword>
<name>A0A5M3MNR4_CONPW</name>
<dbReference type="Gene3D" id="1.20.1250.20">
    <property type="entry name" value="MFS general substrate transporter like domains"/>
    <property type="match status" value="2"/>
</dbReference>
<dbReference type="RefSeq" id="XP_007769385.1">
    <property type="nucleotide sequence ID" value="XM_007771195.1"/>
</dbReference>
<dbReference type="Pfam" id="PF07690">
    <property type="entry name" value="MFS_1"/>
    <property type="match status" value="1"/>
</dbReference>
<keyword evidence="8" id="KW-1185">Reference proteome</keyword>
<evidence type="ECO:0000256" key="5">
    <source>
        <dbReference type="SAM" id="Phobius"/>
    </source>
</evidence>
<dbReference type="AlphaFoldDB" id="A0A5M3MNR4"/>
<dbReference type="GO" id="GO:0005886">
    <property type="term" value="C:plasma membrane"/>
    <property type="evidence" value="ECO:0007669"/>
    <property type="project" value="TreeGrafter"/>
</dbReference>
<gene>
    <name evidence="7" type="ORF">CONPUDRAFT_137644</name>
</gene>
<evidence type="ECO:0000313" key="7">
    <source>
        <dbReference type="EMBL" id="EIW80434.1"/>
    </source>
</evidence>
<comment type="subcellular location">
    <subcellularLocation>
        <location evidence="1">Membrane</location>
        <topology evidence="1">Multi-pass membrane protein</topology>
    </subcellularLocation>
</comment>
<dbReference type="OMA" id="PAMINIW"/>
<dbReference type="Proteomes" id="UP000053558">
    <property type="component" value="Unassembled WGS sequence"/>
</dbReference>
<dbReference type="SUPFAM" id="SSF103473">
    <property type="entry name" value="MFS general substrate transporter"/>
    <property type="match status" value="1"/>
</dbReference>
<keyword evidence="2 5" id="KW-0812">Transmembrane</keyword>
<dbReference type="KEGG" id="cput:CONPUDRAFT_137644"/>
<feature type="transmembrane region" description="Helical" evidence="5">
    <location>
        <begin position="341"/>
        <end position="363"/>
    </location>
</feature>
<comment type="caution">
    <text evidence="7">The sequence shown here is derived from an EMBL/GenBank/DDBJ whole genome shotgun (WGS) entry which is preliminary data.</text>
</comment>
<feature type="transmembrane region" description="Helical" evidence="5">
    <location>
        <begin position="173"/>
        <end position="192"/>
    </location>
</feature>
<feature type="transmembrane region" description="Helical" evidence="5">
    <location>
        <begin position="547"/>
        <end position="565"/>
    </location>
</feature>
<feature type="transmembrane region" description="Helical" evidence="5">
    <location>
        <begin position="204"/>
        <end position="227"/>
    </location>
</feature>
<feature type="transmembrane region" description="Helical" evidence="5">
    <location>
        <begin position="383"/>
        <end position="402"/>
    </location>
</feature>
<protein>
    <submittedName>
        <fullName evidence="7">Drug:h+ antiporter</fullName>
    </submittedName>
</protein>
<accession>A0A5M3MNR4</accession>
<dbReference type="EMBL" id="JH711579">
    <property type="protein sequence ID" value="EIW80434.1"/>
    <property type="molecule type" value="Genomic_DNA"/>
</dbReference>
<feature type="domain" description="Major facilitator superfamily (MFS) profile" evidence="6">
    <location>
        <begin position="54"/>
        <end position="569"/>
    </location>
</feature>
<feature type="transmembrane region" description="Helical" evidence="5">
    <location>
        <begin position="52"/>
        <end position="71"/>
    </location>
</feature>
<feature type="transmembrane region" description="Helical" evidence="5">
    <location>
        <begin position="140"/>
        <end position="161"/>
    </location>
</feature>
<evidence type="ECO:0000313" key="8">
    <source>
        <dbReference type="Proteomes" id="UP000053558"/>
    </source>
</evidence>